<organism evidence="2 3">
    <name type="scientific">Pipra filicauda</name>
    <name type="common">Wire-tailed manakin</name>
    <dbReference type="NCBI Taxonomy" id="649802"/>
    <lineage>
        <taxon>Eukaryota</taxon>
        <taxon>Metazoa</taxon>
        <taxon>Chordata</taxon>
        <taxon>Craniata</taxon>
        <taxon>Vertebrata</taxon>
        <taxon>Euteleostomi</taxon>
        <taxon>Archelosauria</taxon>
        <taxon>Archosauria</taxon>
        <taxon>Dinosauria</taxon>
        <taxon>Saurischia</taxon>
        <taxon>Theropoda</taxon>
        <taxon>Coelurosauria</taxon>
        <taxon>Aves</taxon>
        <taxon>Neognathae</taxon>
        <taxon>Neoaves</taxon>
        <taxon>Telluraves</taxon>
        <taxon>Australaves</taxon>
        <taxon>Passeriformes</taxon>
        <taxon>Pipridae</taxon>
        <taxon>Pipra</taxon>
    </lineage>
</organism>
<evidence type="ECO:0000256" key="1">
    <source>
        <dbReference type="SAM" id="MobiDB-lite"/>
    </source>
</evidence>
<dbReference type="GeneID" id="113994430"/>
<feature type="region of interest" description="Disordered" evidence="1">
    <location>
        <begin position="1"/>
        <end position="24"/>
    </location>
</feature>
<feature type="region of interest" description="Disordered" evidence="1">
    <location>
        <begin position="195"/>
        <end position="228"/>
    </location>
</feature>
<dbReference type="AlphaFoldDB" id="A0A7R5K5J6"/>
<gene>
    <name evidence="3" type="primary">LOC113994430</name>
</gene>
<protein>
    <submittedName>
        <fullName evidence="3">Uncharacterized protein LOC113994430</fullName>
    </submittedName>
</protein>
<accession>A0A7R5K5J6</accession>
<evidence type="ECO:0000313" key="3">
    <source>
        <dbReference type="RefSeq" id="XP_039236666.1"/>
    </source>
</evidence>
<name>A0A7R5K5J6_9PASS</name>
<feature type="compositionally biased region" description="Polar residues" evidence="1">
    <location>
        <begin position="1"/>
        <end position="14"/>
    </location>
</feature>
<dbReference type="InParanoid" id="A0A7R5K5J6"/>
<dbReference type="Proteomes" id="UP000504627">
    <property type="component" value="Unplaced"/>
</dbReference>
<reference evidence="3" key="1">
    <citation type="submission" date="2025-08" db="UniProtKB">
        <authorList>
            <consortium name="RefSeq"/>
        </authorList>
    </citation>
    <scope>IDENTIFICATION</scope>
    <source>
        <tissue evidence="3">Muscle</tissue>
    </source>
</reference>
<proteinExistence type="predicted"/>
<dbReference type="RefSeq" id="XP_039236666.1">
    <property type="nucleotide sequence ID" value="XM_039380732.1"/>
</dbReference>
<keyword evidence="2" id="KW-1185">Reference proteome</keyword>
<sequence length="319" mass="35022">MSKPSLQRSLQVLSGKTRERAAQQPCTTPAELLCTIFPRAEGLGQSSPEILERLDVRVGSQQRNWGKVTAPGDVLGQTLQIAFTSRAPTPALPGRARVFPQAFSPWEPGECWCSDESPPRGSPGCRCLHRRQGAAPHQFSLRERWHRARPPFTAAFSFALIHCVSFLAACEEQRESLFQQTGPIRSTRLLLERGLEKRDGGKGVSPTPPGPRVPPARRFPANTGARTLPQPLEDQRFVTWRRKPGASNTEIISWIVTDVTEEAGKPQAGGHTPTRRTRSHTQICSLAVKQGAAALCRALRSTQINTVPVLELAAPADRE</sequence>
<evidence type="ECO:0000313" key="2">
    <source>
        <dbReference type="Proteomes" id="UP000504627"/>
    </source>
</evidence>